<dbReference type="GO" id="GO:0015288">
    <property type="term" value="F:porin activity"/>
    <property type="evidence" value="ECO:0007669"/>
    <property type="project" value="UniProtKB-KW"/>
</dbReference>
<protein>
    <submittedName>
        <fullName evidence="18">Polysaccharide export protein Wza</fullName>
    </submittedName>
</protein>
<keyword evidence="8" id="KW-0625">Polysaccharide transport</keyword>
<dbReference type="Proteomes" id="UP000274578">
    <property type="component" value="Chromosome 1"/>
</dbReference>
<dbReference type="KEGG" id="poc:NCTC13071_00291"/>
<dbReference type="GO" id="GO:0015159">
    <property type="term" value="F:polysaccharide transmembrane transporter activity"/>
    <property type="evidence" value="ECO:0007669"/>
    <property type="project" value="InterPro"/>
</dbReference>
<keyword evidence="10" id="KW-0626">Porin</keyword>
<evidence type="ECO:0000259" key="16">
    <source>
        <dbReference type="Pfam" id="PF02563"/>
    </source>
</evidence>
<evidence type="ECO:0000256" key="1">
    <source>
        <dbReference type="ARBA" id="ARBA00004571"/>
    </source>
</evidence>
<dbReference type="Gene3D" id="3.10.560.10">
    <property type="entry name" value="Outer membrane lipoprotein wza domain like"/>
    <property type="match status" value="1"/>
</dbReference>
<accession>A0A3S4X5E8</accession>
<evidence type="ECO:0000256" key="2">
    <source>
        <dbReference type="ARBA" id="ARBA00009450"/>
    </source>
</evidence>
<evidence type="ECO:0000256" key="4">
    <source>
        <dbReference type="ARBA" id="ARBA00022452"/>
    </source>
</evidence>
<feature type="domain" description="Polysaccharide export protein N-terminal" evidence="16">
    <location>
        <begin position="75"/>
        <end position="162"/>
    </location>
</feature>
<dbReference type="InterPro" id="IPR049712">
    <property type="entry name" value="Poly_export"/>
</dbReference>
<keyword evidence="7" id="KW-0732">Signal</keyword>
<dbReference type="Pfam" id="PF22461">
    <property type="entry name" value="SLBB_2"/>
    <property type="match status" value="1"/>
</dbReference>
<evidence type="ECO:0000313" key="18">
    <source>
        <dbReference type="EMBL" id="VEH14321.1"/>
    </source>
</evidence>
<feature type="transmembrane region" description="Helical" evidence="15">
    <location>
        <begin position="268"/>
        <end position="286"/>
    </location>
</feature>
<dbReference type="InterPro" id="IPR003715">
    <property type="entry name" value="Poly_export_N"/>
</dbReference>
<keyword evidence="5" id="KW-0762">Sugar transport</keyword>
<evidence type="ECO:0000256" key="7">
    <source>
        <dbReference type="ARBA" id="ARBA00022729"/>
    </source>
</evidence>
<keyword evidence="11 15" id="KW-0472">Membrane</keyword>
<sequence>MQSIVTLLGQYFCLVNNKATKKELYISNTSITFMTRKTKEIMFLASLMMLIASCSTPKNINYMEDSPYHNVIRNAPDEITVQQGDRLAIFVKSKDDVLTQHFNISLPNMQNVLTYTVNNRGEIDFPMLGAIHLAGLTRNQAAETIKNRLISEYGTKDAVVTLDFTNLKISVLGEVNKPGTISIDNDNINIYEAMGKAGDMTIYGKRDSVRVVRRQGDETKIYVLNLASAQETMQSPAYYLQQNDIVYVPANKTRQRQATLNGNTLQSTSFWVSIASLLTTIAVLVFK</sequence>
<keyword evidence="12" id="KW-0564">Palmitate</keyword>
<keyword evidence="14" id="KW-0449">Lipoprotein</keyword>
<proteinExistence type="inferred from homology"/>
<comment type="similarity">
    <text evidence="2">Belongs to the BexD/CtrA/VexA family.</text>
</comment>
<keyword evidence="6 15" id="KW-0812">Transmembrane</keyword>
<evidence type="ECO:0000256" key="11">
    <source>
        <dbReference type="ARBA" id="ARBA00023136"/>
    </source>
</evidence>
<evidence type="ECO:0000256" key="6">
    <source>
        <dbReference type="ARBA" id="ARBA00022692"/>
    </source>
</evidence>
<keyword evidence="9" id="KW-0406">Ion transport</keyword>
<keyword evidence="15" id="KW-1133">Transmembrane helix</keyword>
<dbReference type="GO" id="GO:0046930">
    <property type="term" value="C:pore complex"/>
    <property type="evidence" value="ECO:0007669"/>
    <property type="project" value="UniProtKB-KW"/>
</dbReference>
<feature type="domain" description="SLBB" evidence="17">
    <location>
        <begin position="168"/>
        <end position="248"/>
    </location>
</feature>
<keyword evidence="3" id="KW-0813">Transport</keyword>
<evidence type="ECO:0000259" key="17">
    <source>
        <dbReference type="Pfam" id="PF22461"/>
    </source>
</evidence>
<evidence type="ECO:0000256" key="14">
    <source>
        <dbReference type="ARBA" id="ARBA00023288"/>
    </source>
</evidence>
<evidence type="ECO:0000256" key="12">
    <source>
        <dbReference type="ARBA" id="ARBA00023139"/>
    </source>
</evidence>
<dbReference type="GO" id="GO:0009279">
    <property type="term" value="C:cell outer membrane"/>
    <property type="evidence" value="ECO:0007669"/>
    <property type="project" value="UniProtKB-SubCell"/>
</dbReference>
<dbReference type="GO" id="GO:0006811">
    <property type="term" value="P:monoatomic ion transport"/>
    <property type="evidence" value="ECO:0007669"/>
    <property type="project" value="UniProtKB-KW"/>
</dbReference>
<dbReference type="PANTHER" id="PTHR33619:SF3">
    <property type="entry name" value="POLYSACCHARIDE EXPORT PROTEIN GFCE-RELATED"/>
    <property type="match status" value="1"/>
</dbReference>
<evidence type="ECO:0000256" key="9">
    <source>
        <dbReference type="ARBA" id="ARBA00023065"/>
    </source>
</evidence>
<gene>
    <name evidence="18" type="ORF">NCTC13071_00291</name>
</gene>
<evidence type="ECO:0000256" key="8">
    <source>
        <dbReference type="ARBA" id="ARBA00023047"/>
    </source>
</evidence>
<evidence type="ECO:0000256" key="13">
    <source>
        <dbReference type="ARBA" id="ARBA00023237"/>
    </source>
</evidence>
<organism evidence="18 19">
    <name type="scientific">Segatella oris</name>
    <dbReference type="NCBI Taxonomy" id="28135"/>
    <lineage>
        <taxon>Bacteria</taxon>
        <taxon>Pseudomonadati</taxon>
        <taxon>Bacteroidota</taxon>
        <taxon>Bacteroidia</taxon>
        <taxon>Bacteroidales</taxon>
        <taxon>Prevotellaceae</taxon>
        <taxon>Segatella</taxon>
    </lineage>
</organism>
<comment type="subcellular location">
    <subcellularLocation>
        <location evidence="1">Cell outer membrane</location>
        <topology evidence="1">Multi-pass membrane protein</topology>
    </subcellularLocation>
</comment>
<evidence type="ECO:0000256" key="3">
    <source>
        <dbReference type="ARBA" id="ARBA00022448"/>
    </source>
</evidence>
<evidence type="ECO:0000256" key="10">
    <source>
        <dbReference type="ARBA" id="ARBA00023114"/>
    </source>
</evidence>
<dbReference type="EMBL" id="LR134384">
    <property type="protein sequence ID" value="VEH14321.1"/>
    <property type="molecule type" value="Genomic_DNA"/>
</dbReference>
<dbReference type="PANTHER" id="PTHR33619">
    <property type="entry name" value="POLYSACCHARIDE EXPORT PROTEIN GFCE-RELATED"/>
    <property type="match status" value="1"/>
</dbReference>
<evidence type="ECO:0000256" key="15">
    <source>
        <dbReference type="SAM" id="Phobius"/>
    </source>
</evidence>
<dbReference type="InterPro" id="IPR054765">
    <property type="entry name" value="SLBB_dom"/>
</dbReference>
<dbReference type="AlphaFoldDB" id="A0A3S4X5E8"/>
<dbReference type="Pfam" id="PF02563">
    <property type="entry name" value="Poly_export"/>
    <property type="match status" value="1"/>
</dbReference>
<keyword evidence="4" id="KW-1134">Transmembrane beta strand</keyword>
<evidence type="ECO:0000313" key="19">
    <source>
        <dbReference type="Proteomes" id="UP000274578"/>
    </source>
</evidence>
<name>A0A3S4X5E8_9BACT</name>
<keyword evidence="13" id="KW-0998">Cell outer membrane</keyword>
<reference evidence="18 19" key="1">
    <citation type="submission" date="2018-12" db="EMBL/GenBank/DDBJ databases">
        <authorList>
            <consortium name="Pathogen Informatics"/>
        </authorList>
    </citation>
    <scope>NUCLEOTIDE SEQUENCE [LARGE SCALE GENOMIC DNA]</scope>
    <source>
        <strain evidence="18 19">NCTC13071</strain>
    </source>
</reference>
<evidence type="ECO:0000256" key="5">
    <source>
        <dbReference type="ARBA" id="ARBA00022597"/>
    </source>
</evidence>